<sequence length="664" mass="74527">MTEMSICSQCQNAVSWASLHKEDRQSSVLTWRRPSRLGNSQTIEHHTDLAALLTSSSTCHICKFLSSFIPSAEPGRTGFLASFDGYSVKLVETRTQRSLATCLQVELWQPDDSGYTSWFNTGTLRTRGPIIGVCQKSSPLSGRAIWSSQASTLMGRVRVISDWLRNCKEDHSICAKHNQKTLPTRLLDIGNESDAYIRLIYSRSIDRASDNVQYIALSHCWGSPTTPIHRTTKRNHQEHLNKIIIAGLPQTFRDAITVSRVLHIRYLWIDSLCIIQDDEADWANEAGKMAHVYEGCYFTIAATSSEDGDGGLFLDSATPASEILEQDAPVNEAEPTCLVRYPLAALRTIWDAPLSKRAWVVQEQILSPRLVHFARGQLWYQCQFGIESEDGTMNIPGFPSFKADAMIDSGPSDSMATRDLSTPLQSINTWWSWVTEYSSRSLTFYADRIAAVAGIISNYKESIGDRPLLGLWEGSIWFDLGWYIDYDIGPSIEDRHIAANIPKWSWLSIQPSYKLVPATKLDQQKWSEAQNKVKMLKAGIIWEGLPHTSNISAATLVVSGLLEPLNFSLPPPRGKLKMRLDFDAPWDGFLDFSIFLDCAIEEDENQGFCALLLFSTSIYEYILLLRNPDSADGGYQRLGAGRTHRPRGHPGLFQKSTWTQVTLI</sequence>
<protein>
    <submittedName>
        <fullName evidence="1">Heterokaryon incompatibility protein-domain-containing protein</fullName>
    </submittedName>
</protein>
<organism evidence="1 2">
    <name type="scientific">Hypoxylon rubiginosum</name>
    <dbReference type="NCBI Taxonomy" id="110542"/>
    <lineage>
        <taxon>Eukaryota</taxon>
        <taxon>Fungi</taxon>
        <taxon>Dikarya</taxon>
        <taxon>Ascomycota</taxon>
        <taxon>Pezizomycotina</taxon>
        <taxon>Sordariomycetes</taxon>
        <taxon>Xylariomycetidae</taxon>
        <taxon>Xylariales</taxon>
        <taxon>Hypoxylaceae</taxon>
        <taxon>Hypoxylon</taxon>
    </lineage>
</organism>
<dbReference type="EMBL" id="MU393522">
    <property type="protein sequence ID" value="KAI4862592.1"/>
    <property type="molecule type" value="Genomic_DNA"/>
</dbReference>
<reference evidence="1 2" key="1">
    <citation type="journal article" date="2022" name="New Phytol.">
        <title>Ecological generalism drives hyperdiversity of secondary metabolite gene clusters in xylarialean endophytes.</title>
        <authorList>
            <person name="Franco M.E.E."/>
            <person name="Wisecaver J.H."/>
            <person name="Arnold A.E."/>
            <person name="Ju Y.M."/>
            <person name="Slot J.C."/>
            <person name="Ahrendt S."/>
            <person name="Moore L.P."/>
            <person name="Eastman K.E."/>
            <person name="Scott K."/>
            <person name="Konkel Z."/>
            <person name="Mondo S.J."/>
            <person name="Kuo A."/>
            <person name="Hayes R.D."/>
            <person name="Haridas S."/>
            <person name="Andreopoulos B."/>
            <person name="Riley R."/>
            <person name="LaButti K."/>
            <person name="Pangilinan J."/>
            <person name="Lipzen A."/>
            <person name="Amirebrahimi M."/>
            <person name="Yan J."/>
            <person name="Adam C."/>
            <person name="Keymanesh K."/>
            <person name="Ng V."/>
            <person name="Louie K."/>
            <person name="Northen T."/>
            <person name="Drula E."/>
            <person name="Henrissat B."/>
            <person name="Hsieh H.M."/>
            <person name="Youens-Clark K."/>
            <person name="Lutzoni F."/>
            <person name="Miadlikowska J."/>
            <person name="Eastwood D.C."/>
            <person name="Hamelin R.C."/>
            <person name="Grigoriev I.V."/>
            <person name="U'Ren J.M."/>
        </authorList>
    </citation>
    <scope>NUCLEOTIDE SEQUENCE [LARGE SCALE GENOMIC DNA]</scope>
    <source>
        <strain evidence="1 2">CBS 119005</strain>
    </source>
</reference>
<dbReference type="Proteomes" id="UP001497700">
    <property type="component" value="Unassembled WGS sequence"/>
</dbReference>
<keyword evidence="2" id="KW-1185">Reference proteome</keyword>
<evidence type="ECO:0000313" key="2">
    <source>
        <dbReference type="Proteomes" id="UP001497700"/>
    </source>
</evidence>
<name>A0ACB9YTM1_9PEZI</name>
<evidence type="ECO:0000313" key="1">
    <source>
        <dbReference type="EMBL" id="KAI4862592.1"/>
    </source>
</evidence>
<accession>A0ACB9YTM1</accession>
<proteinExistence type="predicted"/>
<gene>
    <name evidence="1" type="ORF">F4820DRAFT_429944</name>
</gene>
<comment type="caution">
    <text evidence="1">The sequence shown here is derived from an EMBL/GenBank/DDBJ whole genome shotgun (WGS) entry which is preliminary data.</text>
</comment>